<keyword evidence="4 7" id="KW-1133">Transmembrane helix</keyword>
<evidence type="ECO:0000256" key="6">
    <source>
        <dbReference type="SAM" id="MobiDB-lite"/>
    </source>
</evidence>
<dbReference type="PANTHER" id="PTHR30238">
    <property type="entry name" value="MEMBRANE BOUND PREDICTED REDOX MODULATOR"/>
    <property type="match status" value="1"/>
</dbReference>
<reference evidence="8 9" key="1">
    <citation type="submission" date="2019-06" db="EMBL/GenBank/DDBJ databases">
        <authorList>
            <person name="Livingstone P."/>
            <person name="Whitworth D."/>
        </authorList>
    </citation>
    <scope>NUCLEOTIDE SEQUENCE [LARGE SCALE GENOMIC DNA]</scope>
    <source>
        <strain evidence="8 9">AM401</strain>
    </source>
</reference>
<feature type="transmembrane region" description="Helical" evidence="7">
    <location>
        <begin position="229"/>
        <end position="250"/>
    </location>
</feature>
<feature type="transmembrane region" description="Helical" evidence="7">
    <location>
        <begin position="108"/>
        <end position="130"/>
    </location>
</feature>
<evidence type="ECO:0000313" key="8">
    <source>
        <dbReference type="EMBL" id="TQF17078.1"/>
    </source>
</evidence>
<gene>
    <name evidence="8" type="ORF">FJV41_05250</name>
</gene>
<dbReference type="OrthoDB" id="9783692at2"/>
<dbReference type="InterPro" id="IPR005496">
    <property type="entry name" value="Integral_membrane_TerC"/>
</dbReference>
<evidence type="ECO:0000256" key="4">
    <source>
        <dbReference type="ARBA" id="ARBA00022989"/>
    </source>
</evidence>
<dbReference type="EMBL" id="VIFM01000013">
    <property type="protein sequence ID" value="TQF17078.1"/>
    <property type="molecule type" value="Genomic_DNA"/>
</dbReference>
<feature type="transmembrane region" description="Helical" evidence="7">
    <location>
        <begin position="282"/>
        <end position="304"/>
    </location>
</feature>
<feature type="transmembrane region" description="Helical" evidence="7">
    <location>
        <begin position="12"/>
        <end position="31"/>
    </location>
</feature>
<feature type="transmembrane region" description="Helical" evidence="7">
    <location>
        <begin position="136"/>
        <end position="154"/>
    </location>
</feature>
<dbReference type="RefSeq" id="WP_141641291.1">
    <property type="nucleotide sequence ID" value="NZ_VIFM01000013.1"/>
</dbReference>
<dbReference type="PANTHER" id="PTHR30238:SF0">
    <property type="entry name" value="THYLAKOID MEMBRANE PROTEIN TERC, CHLOROPLASTIC"/>
    <property type="match status" value="1"/>
</dbReference>
<evidence type="ECO:0000256" key="3">
    <source>
        <dbReference type="ARBA" id="ARBA00022692"/>
    </source>
</evidence>
<protein>
    <submittedName>
        <fullName evidence="8">TerC family protein</fullName>
    </submittedName>
</protein>
<evidence type="ECO:0000313" key="9">
    <source>
        <dbReference type="Proteomes" id="UP000315369"/>
    </source>
</evidence>
<evidence type="ECO:0000256" key="1">
    <source>
        <dbReference type="ARBA" id="ARBA00004141"/>
    </source>
</evidence>
<name>A0A540X796_9BACT</name>
<feature type="transmembrane region" description="Helical" evidence="7">
    <location>
        <begin position="43"/>
        <end position="63"/>
    </location>
</feature>
<evidence type="ECO:0000256" key="2">
    <source>
        <dbReference type="ARBA" id="ARBA00007511"/>
    </source>
</evidence>
<feature type="transmembrane region" description="Helical" evidence="7">
    <location>
        <begin position="83"/>
        <end position="101"/>
    </location>
</feature>
<keyword evidence="3 7" id="KW-0812">Transmembrane</keyword>
<proteinExistence type="inferred from homology"/>
<comment type="caution">
    <text evidence="8">The sequence shown here is derived from an EMBL/GenBank/DDBJ whole genome shotgun (WGS) entry which is preliminary data.</text>
</comment>
<keyword evidence="9" id="KW-1185">Reference proteome</keyword>
<dbReference type="NCBIfam" id="TIGR03718">
    <property type="entry name" value="R_switched_Alx"/>
    <property type="match status" value="1"/>
</dbReference>
<organism evidence="8 9">
    <name type="scientific">Myxococcus llanfairpwllgwyngyllgogerychwyrndrobwllllantysiliogogogochensis</name>
    <dbReference type="NCBI Taxonomy" id="2590453"/>
    <lineage>
        <taxon>Bacteria</taxon>
        <taxon>Pseudomonadati</taxon>
        <taxon>Myxococcota</taxon>
        <taxon>Myxococcia</taxon>
        <taxon>Myxococcales</taxon>
        <taxon>Cystobacterineae</taxon>
        <taxon>Myxococcaceae</taxon>
        <taxon>Myxococcus</taxon>
    </lineage>
</organism>
<accession>A0A540X796</accession>
<evidence type="ECO:0000256" key="7">
    <source>
        <dbReference type="SAM" id="Phobius"/>
    </source>
</evidence>
<dbReference type="GO" id="GO:0016020">
    <property type="term" value="C:membrane"/>
    <property type="evidence" value="ECO:0007669"/>
    <property type="project" value="UniProtKB-SubCell"/>
</dbReference>
<comment type="subcellular location">
    <subcellularLocation>
        <location evidence="1">Membrane</location>
        <topology evidence="1">Multi-pass membrane protein</topology>
    </subcellularLocation>
</comment>
<feature type="transmembrane region" description="Helical" evidence="7">
    <location>
        <begin position="199"/>
        <end position="223"/>
    </location>
</feature>
<sequence length="328" mass="36033">MESLQTVGSPALWGGFIAFVIAMLALDLGVFHRKAHAVGFKEALGWSTVWISLALVFNAGLWWKFGGGPAVEFLTGYLIEKSLSVDNIFVFVVIFSALRIPALYQHRVLFWGILSALVLRAIMIFAGVAMLERFHWLIYVFGAFLILTGLKLFFQRNKEDHPEDGWMMKMARRTIPSTPRFDGHHFFTVENGRKLATPLLMALILVEASDILFALDSIPAIFAVTRDPFIVFTSNIFAILGLRSLFFLLAGAVEKFSYLKVGLSGVLVFVGTKMAIIDFVKIHPAVSLGVIAGLLGVSIVASLIKSRNTPPHAPVTPGAEPLAKPSET</sequence>
<dbReference type="AlphaFoldDB" id="A0A540X796"/>
<feature type="region of interest" description="Disordered" evidence="6">
    <location>
        <begin position="308"/>
        <end position="328"/>
    </location>
</feature>
<dbReference type="InterPro" id="IPR022369">
    <property type="entry name" value="Integral_membrane_TerC_rswitch"/>
</dbReference>
<feature type="transmembrane region" description="Helical" evidence="7">
    <location>
        <begin position="257"/>
        <end position="276"/>
    </location>
</feature>
<evidence type="ECO:0000256" key="5">
    <source>
        <dbReference type="ARBA" id="ARBA00023136"/>
    </source>
</evidence>
<comment type="similarity">
    <text evidence="2">Belongs to the TerC family.</text>
</comment>
<dbReference type="Pfam" id="PF03741">
    <property type="entry name" value="TerC"/>
    <property type="match status" value="1"/>
</dbReference>
<dbReference type="Proteomes" id="UP000315369">
    <property type="component" value="Unassembled WGS sequence"/>
</dbReference>
<keyword evidence="5 7" id="KW-0472">Membrane</keyword>